<accession>A0A4C1VQT3</accession>
<gene>
    <name evidence="1" type="ORF">EVAR_82981_1</name>
</gene>
<organism evidence="1 2">
    <name type="scientific">Eumeta variegata</name>
    <name type="common">Bagworm moth</name>
    <name type="synonym">Eumeta japonica</name>
    <dbReference type="NCBI Taxonomy" id="151549"/>
    <lineage>
        <taxon>Eukaryota</taxon>
        <taxon>Metazoa</taxon>
        <taxon>Ecdysozoa</taxon>
        <taxon>Arthropoda</taxon>
        <taxon>Hexapoda</taxon>
        <taxon>Insecta</taxon>
        <taxon>Pterygota</taxon>
        <taxon>Neoptera</taxon>
        <taxon>Endopterygota</taxon>
        <taxon>Lepidoptera</taxon>
        <taxon>Glossata</taxon>
        <taxon>Ditrysia</taxon>
        <taxon>Tineoidea</taxon>
        <taxon>Psychidae</taxon>
        <taxon>Oiketicinae</taxon>
        <taxon>Eumeta</taxon>
    </lineage>
</organism>
<evidence type="ECO:0000313" key="1">
    <source>
        <dbReference type="EMBL" id="GBP41021.1"/>
    </source>
</evidence>
<name>A0A4C1VQT3_EUMVA</name>
<evidence type="ECO:0000313" key="2">
    <source>
        <dbReference type="Proteomes" id="UP000299102"/>
    </source>
</evidence>
<dbReference type="AlphaFoldDB" id="A0A4C1VQT3"/>
<dbReference type="Proteomes" id="UP000299102">
    <property type="component" value="Unassembled WGS sequence"/>
</dbReference>
<keyword evidence="2" id="KW-1185">Reference proteome</keyword>
<dbReference type="EMBL" id="BGZK01000391">
    <property type="protein sequence ID" value="GBP41021.1"/>
    <property type="molecule type" value="Genomic_DNA"/>
</dbReference>
<comment type="caution">
    <text evidence="1">The sequence shown here is derived from an EMBL/GenBank/DDBJ whole genome shotgun (WGS) entry which is preliminary data.</text>
</comment>
<protein>
    <submittedName>
        <fullName evidence="1">Uncharacterized protein</fullName>
    </submittedName>
</protein>
<sequence length="269" mass="30075">MSACNTSVFRTNPTVVVQGRFVERRHRVHGATFALVAENPPIILALWRPETQTRNISSHFARSSAHTDVEWYSFVFYMETPCYQSQTPACNSGCRTACDFDLGRAPDSNLDRALAFYPATPDSIFIHREIVGQPNTEQLRTATFNRSHGLIGDGRRQLAPAAAAAGAGELIKLSYLIKIILRKVRARTKAITRCRPSRTNDDNLRIFGANSHFTAVQANMLAEMLRAEAASAMEHCALPNRRLCIQISDIHSSRGEKKKESRTTINTYH</sequence>
<proteinExistence type="predicted"/>
<reference evidence="1 2" key="1">
    <citation type="journal article" date="2019" name="Commun. Biol.">
        <title>The bagworm genome reveals a unique fibroin gene that provides high tensile strength.</title>
        <authorList>
            <person name="Kono N."/>
            <person name="Nakamura H."/>
            <person name="Ohtoshi R."/>
            <person name="Tomita M."/>
            <person name="Numata K."/>
            <person name="Arakawa K."/>
        </authorList>
    </citation>
    <scope>NUCLEOTIDE SEQUENCE [LARGE SCALE GENOMIC DNA]</scope>
</reference>